<evidence type="ECO:0000256" key="1">
    <source>
        <dbReference type="SAM" id="MobiDB-lite"/>
    </source>
</evidence>
<dbReference type="EMBL" id="JAYKXN010000008">
    <property type="protein sequence ID" value="KAK7263228.1"/>
    <property type="molecule type" value="Genomic_DNA"/>
</dbReference>
<protein>
    <submittedName>
        <fullName evidence="2">Uncharacterized protein</fullName>
    </submittedName>
</protein>
<organism evidence="2 3">
    <name type="scientific">Clitoria ternatea</name>
    <name type="common">Butterfly pea</name>
    <dbReference type="NCBI Taxonomy" id="43366"/>
    <lineage>
        <taxon>Eukaryota</taxon>
        <taxon>Viridiplantae</taxon>
        <taxon>Streptophyta</taxon>
        <taxon>Embryophyta</taxon>
        <taxon>Tracheophyta</taxon>
        <taxon>Spermatophyta</taxon>
        <taxon>Magnoliopsida</taxon>
        <taxon>eudicotyledons</taxon>
        <taxon>Gunneridae</taxon>
        <taxon>Pentapetalae</taxon>
        <taxon>rosids</taxon>
        <taxon>fabids</taxon>
        <taxon>Fabales</taxon>
        <taxon>Fabaceae</taxon>
        <taxon>Papilionoideae</taxon>
        <taxon>50 kb inversion clade</taxon>
        <taxon>NPAAA clade</taxon>
        <taxon>indigoferoid/millettioid clade</taxon>
        <taxon>Phaseoleae</taxon>
        <taxon>Clitoria</taxon>
    </lineage>
</organism>
<evidence type="ECO:0000313" key="2">
    <source>
        <dbReference type="EMBL" id="KAK7263228.1"/>
    </source>
</evidence>
<dbReference type="AlphaFoldDB" id="A0AAN9I0S1"/>
<comment type="caution">
    <text evidence="2">The sequence shown here is derived from an EMBL/GenBank/DDBJ whole genome shotgun (WGS) entry which is preliminary data.</text>
</comment>
<keyword evidence="3" id="KW-1185">Reference proteome</keyword>
<evidence type="ECO:0000313" key="3">
    <source>
        <dbReference type="Proteomes" id="UP001359559"/>
    </source>
</evidence>
<proteinExistence type="predicted"/>
<gene>
    <name evidence="2" type="ORF">RJT34_30815</name>
</gene>
<accession>A0AAN9I0S1</accession>
<name>A0AAN9I0S1_CLITE</name>
<sequence>MLQGENNIKKMFHLSIFSSVQRFKHSSISPCYAGPCFSLQKKEIRRGYELWCTRGGEDPSKSRRNFTLTVLLRTGVKCLPELPDRQTRNSSNARGVSHVSKGAYHTF</sequence>
<reference evidence="2 3" key="1">
    <citation type="submission" date="2024-01" db="EMBL/GenBank/DDBJ databases">
        <title>The genomes of 5 underutilized Papilionoideae crops provide insights into root nodulation and disease resistance.</title>
        <authorList>
            <person name="Yuan L."/>
        </authorList>
    </citation>
    <scope>NUCLEOTIDE SEQUENCE [LARGE SCALE GENOMIC DNA]</scope>
    <source>
        <strain evidence="2">LY-2023</strain>
        <tissue evidence="2">Leaf</tissue>
    </source>
</reference>
<dbReference type="Proteomes" id="UP001359559">
    <property type="component" value="Unassembled WGS sequence"/>
</dbReference>
<feature type="region of interest" description="Disordered" evidence="1">
    <location>
        <begin position="82"/>
        <end position="107"/>
    </location>
</feature>